<comment type="subcellular location">
    <subcellularLocation>
        <location evidence="1">Secreted</location>
    </subcellularLocation>
</comment>
<protein>
    <submittedName>
        <fullName evidence="5">Odorant-binding protein 1</fullName>
    </submittedName>
</protein>
<dbReference type="SMART" id="SM00708">
    <property type="entry name" value="PhBP"/>
    <property type="match status" value="1"/>
</dbReference>
<evidence type="ECO:0000256" key="4">
    <source>
        <dbReference type="SAM" id="SignalP"/>
    </source>
</evidence>
<dbReference type="InterPro" id="IPR036728">
    <property type="entry name" value="PBP_GOBP_sf"/>
</dbReference>
<evidence type="ECO:0000256" key="2">
    <source>
        <dbReference type="ARBA" id="ARBA00008098"/>
    </source>
</evidence>
<feature type="signal peptide" evidence="4">
    <location>
        <begin position="1"/>
        <end position="24"/>
    </location>
</feature>
<dbReference type="AlphaFoldDB" id="A1YWY2"/>
<dbReference type="FunFam" id="1.10.238.20:FF:000001">
    <property type="entry name" value="General odorant-binding protein lush"/>
    <property type="match status" value="1"/>
</dbReference>
<evidence type="ECO:0000313" key="5">
    <source>
        <dbReference type="EMBL" id="ABM05968.2"/>
    </source>
</evidence>
<name>A1YWY2_9HYME</name>
<dbReference type="PANTHER" id="PTHR21364:SF2">
    <property type="entry name" value="GENERAL ODORANT-BINDING PROTEIN 19A"/>
    <property type="match status" value="1"/>
</dbReference>
<dbReference type="GO" id="GO:0007608">
    <property type="term" value="P:sensory perception of smell"/>
    <property type="evidence" value="ECO:0007669"/>
    <property type="project" value="UniProtKB-ARBA"/>
</dbReference>
<dbReference type="InterPro" id="IPR006170">
    <property type="entry name" value="PBP/GOBP"/>
</dbReference>
<dbReference type="SUPFAM" id="SSF47565">
    <property type="entry name" value="Insect pheromone/odorant-binding proteins"/>
    <property type="match status" value="1"/>
</dbReference>
<dbReference type="PANTHER" id="PTHR21364">
    <property type="entry name" value="GENERAL ODORANT-BINDING PROTEIN 19A"/>
    <property type="match status" value="1"/>
</dbReference>
<dbReference type="CDD" id="cd23992">
    <property type="entry name" value="PBP_GOBP"/>
    <property type="match status" value="1"/>
</dbReference>
<sequence>MKNIIIFTTAITIFTFINFSQTEARMTMTQIRNAMKPLGKTCLGKTGLSKEVQAGQHNGEFPEDEALMCYHSCLLKLAKISDKSGNINLDTVHKQIDLMMPEDLIARAKAVTTDCFGEIKSTEICRMSFEFVKCYFIKGPEIVFFP</sequence>
<comment type="similarity">
    <text evidence="2">Belongs to the PBP/GOBP family.</text>
</comment>
<reference evidence="5" key="1">
    <citation type="journal article" date="2009" name="Chem. Senses">
        <title>Identification and expression pattern of putative odorant-binding proteins and chemosensory proteins in antennae of the Microplitis mediator (Hymenoptera: Braconidae).</title>
        <authorList>
            <person name="Zhang S."/>
            <person name="Zhang Y.J."/>
            <person name="Su H.H."/>
            <person name="Gao X.W."/>
            <person name="Guo Y.Y."/>
        </authorList>
    </citation>
    <scope>NUCLEOTIDE SEQUENCE</scope>
</reference>
<dbReference type="Pfam" id="PF01395">
    <property type="entry name" value="PBP_GOBP"/>
    <property type="match status" value="1"/>
</dbReference>
<feature type="chain" id="PRO_5002641706" evidence="4">
    <location>
        <begin position="25"/>
        <end position="146"/>
    </location>
</feature>
<evidence type="ECO:0000256" key="1">
    <source>
        <dbReference type="ARBA" id="ARBA00004613"/>
    </source>
</evidence>
<keyword evidence="3" id="KW-0964">Secreted</keyword>
<dbReference type="GO" id="GO:0005576">
    <property type="term" value="C:extracellular region"/>
    <property type="evidence" value="ECO:0007669"/>
    <property type="project" value="UniProtKB-SubCell"/>
</dbReference>
<evidence type="ECO:0000256" key="3">
    <source>
        <dbReference type="ARBA" id="ARBA00022525"/>
    </source>
</evidence>
<accession>A1YWY2</accession>
<dbReference type="GO" id="GO:0005549">
    <property type="term" value="F:odorant binding"/>
    <property type="evidence" value="ECO:0007669"/>
    <property type="project" value="InterPro"/>
</dbReference>
<organism evidence="5">
    <name type="scientific">Microplitis mediator</name>
    <dbReference type="NCBI Taxonomy" id="375433"/>
    <lineage>
        <taxon>Eukaryota</taxon>
        <taxon>Metazoa</taxon>
        <taxon>Ecdysozoa</taxon>
        <taxon>Arthropoda</taxon>
        <taxon>Hexapoda</taxon>
        <taxon>Insecta</taxon>
        <taxon>Pterygota</taxon>
        <taxon>Neoptera</taxon>
        <taxon>Endopterygota</taxon>
        <taxon>Hymenoptera</taxon>
        <taxon>Apocrita</taxon>
        <taxon>Ichneumonoidea</taxon>
        <taxon>Braconidae</taxon>
        <taxon>Microgastrinae</taxon>
        <taxon>Microplitis</taxon>
    </lineage>
</organism>
<dbReference type="EMBL" id="EF141513">
    <property type="protein sequence ID" value="ABM05968.2"/>
    <property type="molecule type" value="mRNA"/>
</dbReference>
<proteinExistence type="evidence at transcript level"/>
<dbReference type="Gene3D" id="1.10.238.20">
    <property type="entry name" value="Pheromone/general odorant binding protein domain"/>
    <property type="match status" value="1"/>
</dbReference>
<keyword evidence="4" id="KW-0732">Signal</keyword>